<dbReference type="Proteomes" id="UP000006048">
    <property type="component" value="Chromosome"/>
</dbReference>
<dbReference type="HOGENOM" id="CLU_005762_1_0_12"/>
<dbReference type="AlphaFoldDB" id="I4B7Q9"/>
<gene>
    <name evidence="12" type="ordered locus">Turpa_2677</name>
</gene>
<accession>I4B7Q9</accession>
<dbReference type="Pfam" id="PF04313">
    <property type="entry name" value="HSDR_N"/>
    <property type="match status" value="1"/>
</dbReference>
<keyword evidence="5 10" id="KW-0680">Restriction system</keyword>
<reference evidence="12 13" key="1">
    <citation type="submission" date="2012-06" db="EMBL/GenBank/DDBJ databases">
        <title>The complete chromosome of genome of Turneriella parva DSM 21527.</title>
        <authorList>
            <consortium name="US DOE Joint Genome Institute (JGI-PGF)"/>
            <person name="Lucas S."/>
            <person name="Han J."/>
            <person name="Lapidus A."/>
            <person name="Bruce D."/>
            <person name="Goodwin L."/>
            <person name="Pitluck S."/>
            <person name="Peters L."/>
            <person name="Kyrpides N."/>
            <person name="Mavromatis K."/>
            <person name="Ivanova N."/>
            <person name="Mikhailova N."/>
            <person name="Chertkov O."/>
            <person name="Detter J.C."/>
            <person name="Tapia R."/>
            <person name="Han C."/>
            <person name="Land M."/>
            <person name="Hauser L."/>
            <person name="Markowitz V."/>
            <person name="Cheng J.-F."/>
            <person name="Hugenholtz P."/>
            <person name="Woyke T."/>
            <person name="Wu D."/>
            <person name="Gronow S."/>
            <person name="Wellnitz S."/>
            <person name="Brambilla E."/>
            <person name="Klenk H.-P."/>
            <person name="Eisen J.A."/>
        </authorList>
    </citation>
    <scope>NUCLEOTIDE SEQUENCE [LARGE SCALE GENOMIC DNA]</scope>
    <source>
        <strain evidence="13">ATCC BAA-1111 / DSM 21527 / NCTC 11395 / H</strain>
    </source>
</reference>
<dbReference type="Pfam" id="PF18766">
    <property type="entry name" value="SWI2_SNF2"/>
    <property type="match status" value="1"/>
</dbReference>
<keyword evidence="9 10" id="KW-0238">DNA-binding</keyword>
<dbReference type="EMBL" id="CP002959">
    <property type="protein sequence ID" value="AFM13316.1"/>
    <property type="molecule type" value="Genomic_DNA"/>
</dbReference>
<dbReference type="PANTHER" id="PTHR30195">
    <property type="entry name" value="TYPE I SITE-SPECIFIC DEOXYRIBONUCLEASE PROTEIN SUBUNIT M AND R"/>
    <property type="match status" value="1"/>
</dbReference>
<evidence type="ECO:0000313" key="12">
    <source>
        <dbReference type="EMBL" id="AFM13316.1"/>
    </source>
</evidence>
<dbReference type="Pfam" id="PF11867">
    <property type="entry name" value="T1RH-like_C"/>
    <property type="match status" value="1"/>
</dbReference>
<evidence type="ECO:0000256" key="8">
    <source>
        <dbReference type="ARBA" id="ARBA00022840"/>
    </source>
</evidence>
<evidence type="ECO:0000256" key="9">
    <source>
        <dbReference type="ARBA" id="ARBA00023125"/>
    </source>
</evidence>
<name>I4B7Q9_TURPD</name>
<dbReference type="KEGG" id="tpx:Turpa_2677"/>
<dbReference type="Gene3D" id="3.90.1570.50">
    <property type="match status" value="1"/>
</dbReference>
<comment type="subunit">
    <text evidence="10">The type I restriction/modification system is composed of three polypeptides R, M and S.</text>
</comment>
<evidence type="ECO:0000256" key="1">
    <source>
        <dbReference type="ARBA" id="ARBA00000851"/>
    </source>
</evidence>
<dbReference type="SMART" id="SM00487">
    <property type="entry name" value="DEXDc"/>
    <property type="match status" value="1"/>
</dbReference>
<evidence type="ECO:0000256" key="4">
    <source>
        <dbReference type="ARBA" id="ARBA00022741"/>
    </source>
</evidence>
<dbReference type="PANTHER" id="PTHR30195:SF15">
    <property type="entry name" value="TYPE I RESTRICTION ENZYME HINDI ENDONUCLEASE SUBUNIT"/>
    <property type="match status" value="1"/>
</dbReference>
<dbReference type="InterPro" id="IPR007409">
    <property type="entry name" value="Restrct_endonuc_type1_HsdR_N"/>
</dbReference>
<dbReference type="InterPro" id="IPR027417">
    <property type="entry name" value="P-loop_NTPase"/>
</dbReference>
<keyword evidence="3" id="KW-0540">Nuclease</keyword>
<dbReference type="PATRIC" id="fig|869212.3.peg.2698"/>
<evidence type="ECO:0000256" key="10">
    <source>
        <dbReference type="RuleBase" id="RU364115"/>
    </source>
</evidence>
<comment type="similarity">
    <text evidence="2 10">Belongs to the HsdR family.</text>
</comment>
<keyword evidence="7 10" id="KW-0378">Hydrolase</keyword>
<evidence type="ECO:0000259" key="11">
    <source>
        <dbReference type="PROSITE" id="PS51192"/>
    </source>
</evidence>
<proteinExistence type="inferred from homology"/>
<dbReference type="InterPro" id="IPR051268">
    <property type="entry name" value="Type-I_R_enzyme_R_subunit"/>
</dbReference>
<keyword evidence="8 10" id="KW-0067">ATP-binding</keyword>
<evidence type="ECO:0000256" key="5">
    <source>
        <dbReference type="ARBA" id="ARBA00022747"/>
    </source>
</evidence>
<dbReference type="Gene3D" id="3.40.50.300">
    <property type="entry name" value="P-loop containing nucleotide triphosphate hydrolases"/>
    <property type="match status" value="3"/>
</dbReference>
<protein>
    <recommendedName>
        <fullName evidence="10">Type I restriction enzyme endonuclease subunit</fullName>
        <shortName evidence="10">R protein</shortName>
        <ecNumber evidence="10">3.1.21.3</ecNumber>
    </recommendedName>
</protein>
<dbReference type="Pfam" id="PF22679">
    <property type="entry name" value="T1R_D3-like"/>
    <property type="match status" value="1"/>
</dbReference>
<evidence type="ECO:0000256" key="7">
    <source>
        <dbReference type="ARBA" id="ARBA00022801"/>
    </source>
</evidence>
<dbReference type="CDD" id="cd22332">
    <property type="entry name" value="HsdR_N"/>
    <property type="match status" value="1"/>
</dbReference>
<dbReference type="CDD" id="cd18800">
    <property type="entry name" value="SF2_C_EcoR124I-like"/>
    <property type="match status" value="1"/>
</dbReference>
<comment type="function">
    <text evidence="10">Subunit R is required for both nuclease and ATPase activities, but not for modification.</text>
</comment>
<dbReference type="GO" id="GO:0005524">
    <property type="term" value="F:ATP binding"/>
    <property type="evidence" value="ECO:0007669"/>
    <property type="project" value="UniProtKB-KW"/>
</dbReference>
<feature type="domain" description="Helicase ATP-binding" evidence="11">
    <location>
        <begin position="287"/>
        <end position="477"/>
    </location>
</feature>
<dbReference type="GO" id="GO:0009307">
    <property type="term" value="P:DNA restriction-modification system"/>
    <property type="evidence" value="ECO:0007669"/>
    <property type="project" value="UniProtKB-KW"/>
</dbReference>
<organism evidence="12 13">
    <name type="scientific">Turneriella parva (strain ATCC BAA-1111 / DSM 21527 / NCTC 11395 / H)</name>
    <name type="common">Leptospira parva</name>
    <dbReference type="NCBI Taxonomy" id="869212"/>
    <lineage>
        <taxon>Bacteria</taxon>
        <taxon>Pseudomonadati</taxon>
        <taxon>Spirochaetota</taxon>
        <taxon>Spirochaetia</taxon>
        <taxon>Leptospirales</taxon>
        <taxon>Leptospiraceae</taxon>
        <taxon>Turneriella</taxon>
    </lineage>
</organism>
<dbReference type="OrthoDB" id="9758243at2"/>
<dbReference type="EC" id="3.1.21.3" evidence="10"/>
<dbReference type="GO" id="GO:0009035">
    <property type="term" value="F:type I site-specific deoxyribonuclease activity"/>
    <property type="evidence" value="ECO:0007669"/>
    <property type="project" value="UniProtKB-EC"/>
</dbReference>
<sequence length="1043" mass="117574">MPTAKVNEDLLEQAALQWFKEQGYTHIHGSTIAPGEPAAERESFEEVVLSGRIRDALARINPTLSTEVIDEAHKQLMRMDAPTCLINNRTFHRYVTDGISVSYSKNGDERVEPVKIIDFEKPENNDWLVVNQFAIIAKPYHRRPDIIVFLNGLPLVVFELKNMVGAPTVADAYRQLQTYKAQIPKLFNYNELMVVSDGNATTLGTLTADESRFMPWKYIESEKLISGGKLSIQVVIEGVFEKRRFLDLIRYFVVYEDNYGGEVIKKIAGYHQFHAVNRALAETVRATGANGDRRIGVVWHTQGSGKSLTMAFYAGRVVQSAAMENPTVLVITDRNDLDDQLAGTFSRCHEILRQNPTQAENRDDLKEKLKVASGGIIFTTVQKFFPDEKGMKHPLLSDRRNIVVIADEAHRSQYSFGARVVDVKGASGQVEGKEITYGFAQHMRDALPNASFIGFTGTPIELSDKNTRAVFGEYISVYDIQRAVEDGATVRIYYESRLAKIALDEKERPKLDADFEEVTEGEEDLKKEKLKSRWAQLEALVGAPKRVKLIAEDIVRHWEGRKAAMKGKAMIVCMSRRICVDMYNAIVKIRPNWHSENDAEGSIKIIMTGSASDPAEYQPHVRSKQRREDMAKRFKKSADSLEIVIVRDMWLTGFDAPCAHTMYVDKPMKGHGLMQAIARVNRVFEDKKGGLVVDYLGLADSLKSALANYTDSGGEGKPTFDQDDAVAVMLEKYEICCGLFHGFDWTKFKSGSPAERLGIMPLAQEHILSQKDGAERLIQHVAELTNAMALAMPHDEAKKIVEDVAFFQAIKAVLTKPTTRQARTEEDMNRAIQQIISRALVSDEVIDVFRAAGLKKPDVSILSDEFLMEIQGMKHKNLAIELLRRLLNDEIKTRGQRNVVESRSFSKMLEDAIQKYKNRAIETVQVIEELIKLAKELRDAHARGEQLGLTEDEMAFYDALEVSDSAVKIMGDKVLSEIARELVKSIKANVSIDWTVRENVRAKLRTVVKRILRQSGYPPDKQEKAVETVLEQVERLSEQWAVA</sequence>
<comment type="catalytic activity">
    <reaction evidence="1 10">
        <text>Endonucleolytic cleavage of DNA to give random double-stranded fragments with terminal 5'-phosphates, ATP is simultaneously hydrolyzed.</text>
        <dbReference type="EC" id="3.1.21.3"/>
    </reaction>
</comment>
<dbReference type="RefSeq" id="WP_014803818.1">
    <property type="nucleotide sequence ID" value="NC_018020.1"/>
</dbReference>
<dbReference type="SUPFAM" id="SSF52540">
    <property type="entry name" value="P-loop containing nucleoside triphosphate hydrolases"/>
    <property type="match status" value="2"/>
</dbReference>
<dbReference type="InterPro" id="IPR040980">
    <property type="entry name" value="SWI2_SNF2"/>
</dbReference>
<dbReference type="InterPro" id="IPR004473">
    <property type="entry name" value="Restrct_endonuc_typeI_HsdR"/>
</dbReference>
<dbReference type="CDD" id="cd18030">
    <property type="entry name" value="DEXHc_RE_I_HsdR"/>
    <property type="match status" value="1"/>
</dbReference>
<evidence type="ECO:0000256" key="6">
    <source>
        <dbReference type="ARBA" id="ARBA00022759"/>
    </source>
</evidence>
<keyword evidence="6" id="KW-0255">Endonuclease</keyword>
<dbReference type="STRING" id="869212.Turpa_2677"/>
<dbReference type="InterPro" id="IPR014001">
    <property type="entry name" value="Helicase_ATP-bd"/>
</dbReference>
<evidence type="ECO:0000313" key="13">
    <source>
        <dbReference type="Proteomes" id="UP000006048"/>
    </source>
</evidence>
<dbReference type="GO" id="GO:0003677">
    <property type="term" value="F:DNA binding"/>
    <property type="evidence" value="ECO:0007669"/>
    <property type="project" value="UniProtKB-KW"/>
</dbReference>
<dbReference type="InterPro" id="IPR055180">
    <property type="entry name" value="HsdR_RecA-like_helicase_dom_2"/>
</dbReference>
<dbReference type="PROSITE" id="PS51192">
    <property type="entry name" value="HELICASE_ATP_BIND_1"/>
    <property type="match status" value="1"/>
</dbReference>
<keyword evidence="13" id="KW-1185">Reference proteome</keyword>
<evidence type="ECO:0000256" key="3">
    <source>
        <dbReference type="ARBA" id="ARBA00022722"/>
    </source>
</evidence>
<dbReference type="REBASE" id="49098">
    <property type="entry name" value="Tpa21527ORF2670P"/>
</dbReference>
<evidence type="ECO:0000256" key="2">
    <source>
        <dbReference type="ARBA" id="ARBA00008598"/>
    </source>
</evidence>
<dbReference type="InterPro" id="IPR021810">
    <property type="entry name" value="T1RH-like_C"/>
</dbReference>
<keyword evidence="4 10" id="KW-0547">Nucleotide-binding</keyword>
<dbReference type="NCBIfam" id="TIGR00348">
    <property type="entry name" value="hsdR"/>
    <property type="match status" value="1"/>
</dbReference>